<evidence type="ECO:0000313" key="3">
    <source>
        <dbReference type="Proteomes" id="UP000325577"/>
    </source>
</evidence>
<dbReference type="PANTHER" id="PTHR47872:SF1">
    <property type="entry name" value="NUCLEAR RNA EXPORT FACTOR SDE5-RELATED"/>
    <property type="match status" value="1"/>
</dbReference>
<dbReference type="OrthoDB" id="1928104at2759"/>
<dbReference type="Proteomes" id="UP000325577">
    <property type="component" value="Linkage Group LG4"/>
</dbReference>
<keyword evidence="3" id="KW-1185">Reference proteome</keyword>
<gene>
    <name evidence="2" type="ORF">F0562_010304</name>
</gene>
<proteinExistence type="predicted"/>
<feature type="domain" description="DUF1771" evidence="1">
    <location>
        <begin position="340"/>
        <end position="405"/>
    </location>
</feature>
<dbReference type="InterPro" id="IPR056254">
    <property type="entry name" value="At5g58720/SDE5-like_UBA-like"/>
</dbReference>
<dbReference type="Pfam" id="PF24767">
    <property type="entry name" value="UBA_At5g58720"/>
    <property type="match status" value="1"/>
</dbReference>
<dbReference type="InterPro" id="IPR013899">
    <property type="entry name" value="DUF1771"/>
</dbReference>
<dbReference type="Gene3D" id="3.30.1370.110">
    <property type="match status" value="1"/>
</dbReference>
<dbReference type="AlphaFoldDB" id="A0A5J5A394"/>
<sequence length="499" mass="56153">MSVIFGRMKMDALSSSNSYCGDDKRDLEQLLEAFGSMASLEDIASAYCQAGRNVYTASEILCNLQGSTSTCASMDELEGASVSLEQSTDNSFDKPDYAARNSISSKPKKCSVSMGTVSGVIGRDYARPRPLKNESCKVTKPLKLNSKELPMSNIWCEKDSPNTAARGETMHKDVEGFLFSMLGDGFQLDMNVIREVLGFCGYDIKKSMEKLLDISASTLEKSDTVFGTTTQIPPEKFPDLKSPLCQVKCMDSDLSDKARSMTRNENDRYALQKEVLESLFNVPERLEEAPKRTRPVKEVRRSRASGQVVVEPLKDTTTEYKAATAKPQVSEDENEESEDSYKMLRKAVKEYWITMKEYYKAAVDAFAKGDHARANKFLEEGHFFKKKAQDADEKSAQKILETRDDEEEVSLDLHEHEPKEAIRLLRVHLISLSGIPSIQHLKVIVRIDDEDTKGGARKRLIMKFLERESIKWTEEGNGWTILIRIDEINPKCLSFAKKG</sequence>
<dbReference type="PANTHER" id="PTHR47872">
    <property type="entry name" value="NUCLEAR RNA EXPORT FACTOR SDE5-RELATED"/>
    <property type="match status" value="1"/>
</dbReference>
<name>A0A5J5A394_9ASTE</name>
<dbReference type="InterPro" id="IPR036063">
    <property type="entry name" value="Smr_dom_sf"/>
</dbReference>
<evidence type="ECO:0000259" key="1">
    <source>
        <dbReference type="SMART" id="SM01162"/>
    </source>
</evidence>
<evidence type="ECO:0000313" key="2">
    <source>
        <dbReference type="EMBL" id="KAA8523881.1"/>
    </source>
</evidence>
<reference evidence="2 3" key="1">
    <citation type="submission" date="2019-09" db="EMBL/GenBank/DDBJ databases">
        <title>A chromosome-level genome assembly of the Chinese tupelo Nyssa sinensis.</title>
        <authorList>
            <person name="Yang X."/>
            <person name="Kang M."/>
            <person name="Yang Y."/>
            <person name="Xiong H."/>
            <person name="Wang M."/>
            <person name="Zhang Z."/>
            <person name="Wang Z."/>
            <person name="Wu H."/>
            <person name="Ma T."/>
            <person name="Liu J."/>
            <person name="Xi Z."/>
        </authorList>
    </citation>
    <scope>NUCLEOTIDE SEQUENCE [LARGE SCALE GENOMIC DNA]</scope>
    <source>
        <strain evidence="2">J267</strain>
        <tissue evidence="2">Leaf</tissue>
    </source>
</reference>
<protein>
    <recommendedName>
        <fullName evidence="1">DUF1771 domain-containing protein</fullName>
    </recommendedName>
</protein>
<organism evidence="2 3">
    <name type="scientific">Nyssa sinensis</name>
    <dbReference type="NCBI Taxonomy" id="561372"/>
    <lineage>
        <taxon>Eukaryota</taxon>
        <taxon>Viridiplantae</taxon>
        <taxon>Streptophyta</taxon>
        <taxon>Embryophyta</taxon>
        <taxon>Tracheophyta</taxon>
        <taxon>Spermatophyta</taxon>
        <taxon>Magnoliopsida</taxon>
        <taxon>eudicotyledons</taxon>
        <taxon>Gunneridae</taxon>
        <taxon>Pentapetalae</taxon>
        <taxon>asterids</taxon>
        <taxon>Cornales</taxon>
        <taxon>Nyssaceae</taxon>
        <taxon>Nyssa</taxon>
    </lineage>
</organism>
<dbReference type="SMART" id="SM01162">
    <property type="entry name" value="DUF1771"/>
    <property type="match status" value="1"/>
</dbReference>
<dbReference type="Pfam" id="PF08590">
    <property type="entry name" value="DUF1771"/>
    <property type="match status" value="1"/>
</dbReference>
<accession>A0A5J5A394</accession>
<dbReference type="EMBL" id="CM018047">
    <property type="protein sequence ID" value="KAA8523881.1"/>
    <property type="molecule type" value="Genomic_DNA"/>
</dbReference>